<dbReference type="EMBL" id="CADEAL010002627">
    <property type="protein sequence ID" value="CAB1441372.1"/>
    <property type="molecule type" value="Genomic_DNA"/>
</dbReference>
<dbReference type="PANTHER" id="PTHR47773:SF1">
    <property type="entry name" value="C2H2-TYPE DOMAIN-CONTAINING PROTEIN"/>
    <property type="match status" value="1"/>
</dbReference>
<accession>A0A9N7V267</accession>
<evidence type="ECO:0000256" key="1">
    <source>
        <dbReference type="SAM" id="MobiDB-lite"/>
    </source>
</evidence>
<dbReference type="Proteomes" id="UP001153269">
    <property type="component" value="Unassembled WGS sequence"/>
</dbReference>
<evidence type="ECO:0000313" key="2">
    <source>
        <dbReference type="EMBL" id="CAB1441372.1"/>
    </source>
</evidence>
<dbReference type="AlphaFoldDB" id="A0A9N7V267"/>
<gene>
    <name evidence="2" type="ORF">PLEPLA_LOCUS29148</name>
</gene>
<organism evidence="2 3">
    <name type="scientific">Pleuronectes platessa</name>
    <name type="common">European plaice</name>
    <dbReference type="NCBI Taxonomy" id="8262"/>
    <lineage>
        <taxon>Eukaryota</taxon>
        <taxon>Metazoa</taxon>
        <taxon>Chordata</taxon>
        <taxon>Craniata</taxon>
        <taxon>Vertebrata</taxon>
        <taxon>Euteleostomi</taxon>
        <taxon>Actinopterygii</taxon>
        <taxon>Neopterygii</taxon>
        <taxon>Teleostei</taxon>
        <taxon>Neoteleostei</taxon>
        <taxon>Acanthomorphata</taxon>
        <taxon>Carangaria</taxon>
        <taxon>Pleuronectiformes</taxon>
        <taxon>Pleuronectoidei</taxon>
        <taxon>Pleuronectidae</taxon>
        <taxon>Pleuronectes</taxon>
    </lineage>
</organism>
<reference evidence="2" key="1">
    <citation type="submission" date="2020-03" db="EMBL/GenBank/DDBJ databases">
        <authorList>
            <person name="Weist P."/>
        </authorList>
    </citation>
    <scope>NUCLEOTIDE SEQUENCE</scope>
</reference>
<dbReference type="PANTHER" id="PTHR47773">
    <property type="entry name" value="SI:DKEY-9I5.2-RELATED"/>
    <property type="match status" value="1"/>
</dbReference>
<feature type="region of interest" description="Disordered" evidence="1">
    <location>
        <begin position="97"/>
        <end position="123"/>
    </location>
</feature>
<proteinExistence type="predicted"/>
<sequence>MVENICPEKKQEFKNVCLARTSANSLNCHLYLLEGLNRWNQDRQTASLAGNPSSLLSYSGDLVHCANTMSLKVLGRKVVPSFQPPAVYTGELTGIRLPVPSDRKAPAGCTSPTTQEGDPPRNG</sequence>
<protein>
    <submittedName>
        <fullName evidence="2">Uncharacterized protein</fullName>
    </submittedName>
</protein>
<keyword evidence="3" id="KW-1185">Reference proteome</keyword>
<evidence type="ECO:0000313" key="3">
    <source>
        <dbReference type="Proteomes" id="UP001153269"/>
    </source>
</evidence>
<name>A0A9N7V267_PLEPL</name>
<comment type="caution">
    <text evidence="2">The sequence shown here is derived from an EMBL/GenBank/DDBJ whole genome shotgun (WGS) entry which is preliminary data.</text>
</comment>